<dbReference type="InterPro" id="IPR004360">
    <property type="entry name" value="Glyas_Fos-R_dOase_dom"/>
</dbReference>
<reference evidence="2" key="1">
    <citation type="submission" date="2020-08" db="EMBL/GenBank/DDBJ databases">
        <title>Genome public.</title>
        <authorList>
            <person name="Liu C."/>
            <person name="Sun Q."/>
        </authorList>
    </citation>
    <scope>NUCLEOTIDE SEQUENCE</scope>
    <source>
        <strain evidence="2">BX8</strain>
    </source>
</reference>
<dbReference type="Pfam" id="PF00903">
    <property type="entry name" value="Glyoxalase"/>
    <property type="match status" value="1"/>
</dbReference>
<dbReference type="PROSITE" id="PS51819">
    <property type="entry name" value="VOC"/>
    <property type="match status" value="1"/>
</dbReference>
<dbReference type="PANTHER" id="PTHR21366">
    <property type="entry name" value="GLYOXALASE FAMILY PROTEIN"/>
    <property type="match status" value="1"/>
</dbReference>
<dbReference type="PANTHER" id="PTHR21366:SF14">
    <property type="entry name" value="GLYOXALASE DOMAIN-CONTAINING PROTEIN 5"/>
    <property type="match status" value="1"/>
</dbReference>
<dbReference type="InterPro" id="IPR050383">
    <property type="entry name" value="GlyoxalaseI/FosfomycinResist"/>
</dbReference>
<dbReference type="InterPro" id="IPR029068">
    <property type="entry name" value="Glyas_Bleomycin-R_OHBP_Dase"/>
</dbReference>
<dbReference type="Gene3D" id="3.10.180.10">
    <property type="entry name" value="2,3-Dihydroxybiphenyl 1,2-Dioxygenase, domain 1"/>
    <property type="match status" value="1"/>
</dbReference>
<keyword evidence="3" id="KW-1185">Reference proteome</keyword>
<sequence>MAINYTALGHVALRCRDYQKMLDFYVKKLGCEELFHLDNDDGSLWLTYVRTAKGQFVELFPEDYPGDNDALKQSPHHFCFEVDDFAGFVRQLRERGVTVYDGPANTHPVMAGEPEDRARGMCGSLCAFIQDPEGNDIEIMQFTDASMQLICDR</sequence>
<organism evidence="2 3">
    <name type="scientific">Anaerofilum hominis</name>
    <dbReference type="NCBI Taxonomy" id="2763016"/>
    <lineage>
        <taxon>Bacteria</taxon>
        <taxon>Bacillati</taxon>
        <taxon>Bacillota</taxon>
        <taxon>Clostridia</taxon>
        <taxon>Eubacteriales</taxon>
        <taxon>Oscillospiraceae</taxon>
        <taxon>Anaerofilum</taxon>
    </lineage>
</organism>
<proteinExistence type="predicted"/>
<dbReference type="SUPFAM" id="SSF54593">
    <property type="entry name" value="Glyoxalase/Bleomycin resistance protein/Dihydroxybiphenyl dioxygenase"/>
    <property type="match status" value="1"/>
</dbReference>
<name>A0A923IDL8_9FIRM</name>
<gene>
    <name evidence="2" type="ORF">H8S23_06765</name>
</gene>
<accession>A0A923IDL8</accession>
<comment type="caution">
    <text evidence="2">The sequence shown here is derived from an EMBL/GenBank/DDBJ whole genome shotgun (WGS) entry which is preliminary data.</text>
</comment>
<protein>
    <submittedName>
        <fullName evidence="2">VOC family protein</fullName>
    </submittedName>
</protein>
<dbReference type="CDD" id="cd06587">
    <property type="entry name" value="VOC"/>
    <property type="match status" value="1"/>
</dbReference>
<evidence type="ECO:0000313" key="3">
    <source>
        <dbReference type="Proteomes" id="UP000659630"/>
    </source>
</evidence>
<dbReference type="Proteomes" id="UP000659630">
    <property type="component" value="Unassembled WGS sequence"/>
</dbReference>
<evidence type="ECO:0000313" key="2">
    <source>
        <dbReference type="EMBL" id="MBC5581205.1"/>
    </source>
</evidence>
<evidence type="ECO:0000259" key="1">
    <source>
        <dbReference type="PROSITE" id="PS51819"/>
    </source>
</evidence>
<dbReference type="RefSeq" id="WP_186887569.1">
    <property type="nucleotide sequence ID" value="NZ_JACONZ010000002.1"/>
</dbReference>
<feature type="domain" description="VOC" evidence="1">
    <location>
        <begin position="7"/>
        <end position="142"/>
    </location>
</feature>
<dbReference type="AlphaFoldDB" id="A0A923IDL8"/>
<dbReference type="EMBL" id="JACONZ010000002">
    <property type="protein sequence ID" value="MBC5581205.1"/>
    <property type="molecule type" value="Genomic_DNA"/>
</dbReference>
<dbReference type="InterPro" id="IPR037523">
    <property type="entry name" value="VOC_core"/>
</dbReference>